<organism evidence="2 3">
    <name type="scientific">Diploptera punctata</name>
    <name type="common">Pacific beetle cockroach</name>
    <dbReference type="NCBI Taxonomy" id="6984"/>
    <lineage>
        <taxon>Eukaryota</taxon>
        <taxon>Metazoa</taxon>
        <taxon>Ecdysozoa</taxon>
        <taxon>Arthropoda</taxon>
        <taxon>Hexapoda</taxon>
        <taxon>Insecta</taxon>
        <taxon>Pterygota</taxon>
        <taxon>Neoptera</taxon>
        <taxon>Polyneoptera</taxon>
        <taxon>Dictyoptera</taxon>
        <taxon>Blattodea</taxon>
        <taxon>Blaberoidea</taxon>
        <taxon>Blaberidae</taxon>
        <taxon>Diplopterinae</taxon>
        <taxon>Diploptera</taxon>
    </lineage>
</organism>
<reference evidence="2" key="1">
    <citation type="journal article" date="2023" name="IScience">
        <title>Live-bearing cockroach genome reveals convergent evolutionary mechanisms linked to viviparity in insects and beyond.</title>
        <authorList>
            <person name="Fouks B."/>
            <person name="Harrison M.C."/>
            <person name="Mikhailova A.A."/>
            <person name="Marchal E."/>
            <person name="English S."/>
            <person name="Carruthers M."/>
            <person name="Jennings E.C."/>
            <person name="Chiamaka E.L."/>
            <person name="Frigard R.A."/>
            <person name="Pippel M."/>
            <person name="Attardo G.M."/>
            <person name="Benoit J.B."/>
            <person name="Bornberg-Bauer E."/>
            <person name="Tobe S.S."/>
        </authorList>
    </citation>
    <scope>NUCLEOTIDE SEQUENCE</scope>
    <source>
        <strain evidence="2">Stay&amp;Tobe</strain>
    </source>
</reference>
<reference evidence="2" key="2">
    <citation type="submission" date="2023-05" db="EMBL/GenBank/DDBJ databases">
        <authorList>
            <person name="Fouks B."/>
        </authorList>
    </citation>
    <scope>NUCLEOTIDE SEQUENCE</scope>
    <source>
        <strain evidence="2">Stay&amp;Tobe</strain>
        <tissue evidence="2">Testes</tissue>
    </source>
</reference>
<accession>A0AAD7Z923</accession>
<sequence length="68" mass="7443">PTMGISMIGKKPTRRILNSSPSPASPPPDYPGLEYPPVFEPETYTLSDASSLLRSRQQANSKRSTSHN</sequence>
<feature type="region of interest" description="Disordered" evidence="1">
    <location>
        <begin position="1"/>
        <end position="68"/>
    </location>
</feature>
<dbReference type="EMBL" id="JASPKZ010009807">
    <property type="protein sequence ID" value="KAJ9576156.1"/>
    <property type="molecule type" value="Genomic_DNA"/>
</dbReference>
<protein>
    <submittedName>
        <fullName evidence="2">Uncharacterized protein</fullName>
    </submittedName>
</protein>
<feature type="compositionally biased region" description="Polar residues" evidence="1">
    <location>
        <begin position="44"/>
        <end position="68"/>
    </location>
</feature>
<proteinExistence type="predicted"/>
<evidence type="ECO:0000256" key="1">
    <source>
        <dbReference type="SAM" id="MobiDB-lite"/>
    </source>
</evidence>
<dbReference type="AlphaFoldDB" id="A0AAD7Z923"/>
<evidence type="ECO:0000313" key="2">
    <source>
        <dbReference type="EMBL" id="KAJ9576156.1"/>
    </source>
</evidence>
<gene>
    <name evidence="2" type="ORF">L9F63_006978</name>
</gene>
<feature type="non-terminal residue" evidence="2">
    <location>
        <position position="1"/>
    </location>
</feature>
<comment type="caution">
    <text evidence="2">The sequence shown here is derived from an EMBL/GenBank/DDBJ whole genome shotgun (WGS) entry which is preliminary data.</text>
</comment>
<keyword evidence="3" id="KW-1185">Reference proteome</keyword>
<evidence type="ECO:0000313" key="3">
    <source>
        <dbReference type="Proteomes" id="UP001233999"/>
    </source>
</evidence>
<name>A0AAD7Z923_DIPPU</name>
<dbReference type="Proteomes" id="UP001233999">
    <property type="component" value="Unassembled WGS sequence"/>
</dbReference>